<dbReference type="AlphaFoldDB" id="A0A1U7HD50"/>
<dbReference type="SUPFAM" id="SSF46689">
    <property type="entry name" value="Homeodomain-like"/>
    <property type="match status" value="2"/>
</dbReference>
<dbReference type="OrthoDB" id="516574at2"/>
<dbReference type="EMBL" id="MRCC01000026">
    <property type="protein sequence ID" value="OKH21517.1"/>
    <property type="molecule type" value="Genomic_DNA"/>
</dbReference>
<dbReference type="PANTHER" id="PTHR46796:SF6">
    <property type="entry name" value="ARAC SUBFAMILY"/>
    <property type="match status" value="1"/>
</dbReference>
<evidence type="ECO:0000313" key="5">
    <source>
        <dbReference type="EMBL" id="OKH21517.1"/>
    </source>
</evidence>
<evidence type="ECO:0000256" key="1">
    <source>
        <dbReference type="ARBA" id="ARBA00023015"/>
    </source>
</evidence>
<dbReference type="SMART" id="SM00342">
    <property type="entry name" value="HTH_ARAC"/>
    <property type="match status" value="1"/>
</dbReference>
<name>A0A1U7HD50_9CHRO</name>
<evidence type="ECO:0000313" key="6">
    <source>
        <dbReference type="Proteomes" id="UP000185984"/>
    </source>
</evidence>
<dbReference type="InterPro" id="IPR018060">
    <property type="entry name" value="HTH_AraC"/>
</dbReference>
<keyword evidence="2" id="KW-0238">DNA-binding</keyword>
<dbReference type="STRING" id="247279.NIES1031_21685"/>
<evidence type="ECO:0000259" key="4">
    <source>
        <dbReference type="PROSITE" id="PS01124"/>
    </source>
</evidence>
<evidence type="ECO:0000256" key="2">
    <source>
        <dbReference type="ARBA" id="ARBA00023125"/>
    </source>
</evidence>
<dbReference type="Pfam" id="PF12833">
    <property type="entry name" value="HTH_18"/>
    <property type="match status" value="1"/>
</dbReference>
<dbReference type="InterPro" id="IPR050204">
    <property type="entry name" value="AraC_XylS_family_regulators"/>
</dbReference>
<proteinExistence type="predicted"/>
<dbReference type="InterPro" id="IPR009057">
    <property type="entry name" value="Homeodomain-like_sf"/>
</dbReference>
<dbReference type="GO" id="GO:0043565">
    <property type="term" value="F:sequence-specific DNA binding"/>
    <property type="evidence" value="ECO:0007669"/>
    <property type="project" value="InterPro"/>
</dbReference>
<accession>A0A1U7HD50</accession>
<dbReference type="Proteomes" id="UP000185984">
    <property type="component" value="Unassembled WGS sequence"/>
</dbReference>
<dbReference type="GO" id="GO:0003700">
    <property type="term" value="F:DNA-binding transcription factor activity"/>
    <property type="evidence" value="ECO:0007669"/>
    <property type="project" value="InterPro"/>
</dbReference>
<dbReference type="PROSITE" id="PS01124">
    <property type="entry name" value="HTH_ARAC_FAMILY_2"/>
    <property type="match status" value="1"/>
</dbReference>
<keyword evidence="6" id="KW-1185">Reference proteome</keyword>
<evidence type="ECO:0000256" key="3">
    <source>
        <dbReference type="ARBA" id="ARBA00023163"/>
    </source>
</evidence>
<sequence length="284" mass="32273">MQANSLNPPIYSSEISGWQNIVVEEFCQPPGQEKYQSLTGHTLCLSLNPRPARLSQTIGNRRYTGLITKGDISIIPAKSLLYCQWNHEDRYLRIQIADAFLQQVAQETVVMDSNRVELLPEFRDRNPQIEQISTMLLTELYAGGFAGRLYVESLTNVLAVHLLRKYSAVSSCVVLCDRGLSDRQLLQVTDYISAHLAQDIKLSDLAQLLEMSQFHFSRLFKQSTGVAPHQYVLQQRGERAKQLLKTTKLPVMEIAMQCGFSSHSHLGKWMRQHTGMTPKTYRTS</sequence>
<keyword evidence="1" id="KW-0805">Transcription regulation</keyword>
<keyword evidence="3" id="KW-0804">Transcription</keyword>
<feature type="domain" description="HTH araC/xylS-type" evidence="4">
    <location>
        <begin position="186"/>
        <end position="284"/>
    </location>
</feature>
<dbReference type="RefSeq" id="WP_073551523.1">
    <property type="nucleotide sequence ID" value="NZ_CAWMVK010000019.1"/>
</dbReference>
<comment type="caution">
    <text evidence="5">The sequence shown here is derived from an EMBL/GenBank/DDBJ whole genome shotgun (WGS) entry which is preliminary data.</text>
</comment>
<gene>
    <name evidence="5" type="ORF">NIES1031_21685</name>
</gene>
<dbReference type="PANTHER" id="PTHR46796">
    <property type="entry name" value="HTH-TYPE TRANSCRIPTIONAL ACTIVATOR RHAS-RELATED"/>
    <property type="match status" value="1"/>
</dbReference>
<dbReference type="Gene3D" id="1.10.10.60">
    <property type="entry name" value="Homeodomain-like"/>
    <property type="match status" value="2"/>
</dbReference>
<protein>
    <submittedName>
        <fullName evidence="5">AraC family transcriptional regulator</fullName>
    </submittedName>
</protein>
<organism evidence="5 6">
    <name type="scientific">Chroogloeocystis siderophila 5.2 s.c.1</name>
    <dbReference type="NCBI Taxonomy" id="247279"/>
    <lineage>
        <taxon>Bacteria</taxon>
        <taxon>Bacillati</taxon>
        <taxon>Cyanobacteriota</taxon>
        <taxon>Cyanophyceae</taxon>
        <taxon>Oscillatoriophycideae</taxon>
        <taxon>Chroococcales</taxon>
        <taxon>Chroococcaceae</taxon>
        <taxon>Chroogloeocystis</taxon>
    </lineage>
</organism>
<reference evidence="5 6" key="1">
    <citation type="submission" date="2016-11" db="EMBL/GenBank/DDBJ databases">
        <title>Draft Genome Sequences of Nine Cyanobacterial Strains from Diverse Habitats.</title>
        <authorList>
            <person name="Zhu T."/>
            <person name="Hou S."/>
            <person name="Lu X."/>
            <person name="Hess W.R."/>
        </authorList>
    </citation>
    <scope>NUCLEOTIDE SEQUENCE [LARGE SCALE GENOMIC DNA]</scope>
    <source>
        <strain evidence="5 6">5.2 s.c.1</strain>
    </source>
</reference>